<dbReference type="AlphaFoldDB" id="A0AAN6SLN0"/>
<dbReference type="Proteomes" id="UP001303115">
    <property type="component" value="Unassembled WGS sequence"/>
</dbReference>
<evidence type="ECO:0000313" key="2">
    <source>
        <dbReference type="EMBL" id="KAK4031887.1"/>
    </source>
</evidence>
<reference evidence="3" key="1">
    <citation type="journal article" date="2023" name="Mol. Phylogenet. Evol.">
        <title>Genome-scale phylogeny and comparative genomics of the fungal order Sordariales.</title>
        <authorList>
            <person name="Hensen N."/>
            <person name="Bonometti L."/>
            <person name="Westerberg I."/>
            <person name="Brannstrom I.O."/>
            <person name="Guillou S."/>
            <person name="Cros-Aarteil S."/>
            <person name="Calhoun S."/>
            <person name="Haridas S."/>
            <person name="Kuo A."/>
            <person name="Mondo S."/>
            <person name="Pangilinan J."/>
            <person name="Riley R."/>
            <person name="LaButti K."/>
            <person name="Andreopoulos B."/>
            <person name="Lipzen A."/>
            <person name="Chen C."/>
            <person name="Yan M."/>
            <person name="Daum C."/>
            <person name="Ng V."/>
            <person name="Clum A."/>
            <person name="Steindorff A."/>
            <person name="Ohm R.A."/>
            <person name="Martin F."/>
            <person name="Silar P."/>
            <person name="Natvig D.O."/>
            <person name="Lalanne C."/>
            <person name="Gautier V."/>
            <person name="Ament-Velasquez S.L."/>
            <person name="Kruys A."/>
            <person name="Hutchinson M.I."/>
            <person name="Powell A.J."/>
            <person name="Barry K."/>
            <person name="Miller A.N."/>
            <person name="Grigoriev I.V."/>
            <person name="Debuchy R."/>
            <person name="Gladieux P."/>
            <person name="Hiltunen Thoren M."/>
            <person name="Johannesson H."/>
        </authorList>
    </citation>
    <scope>NUCLEOTIDE SEQUENCE [LARGE SCALE GENOMIC DNA]</scope>
    <source>
        <strain evidence="3">CBS 284.82</strain>
    </source>
</reference>
<proteinExistence type="predicted"/>
<keyword evidence="3" id="KW-1185">Reference proteome</keyword>
<name>A0AAN6SLN0_9PEZI</name>
<sequence>MPGTQPPRGTSGGKPSKKRKVEDAFNFVFAQKTLLATHSEADAAGWSASQLADQIGDTKLPILDSGSLVSQYRHTEPSILETTDGRVNWCMPDPARTAASGFLMKLFANRASVDAAANTLLDIAKTHDAPFLHFHVEPEATWVGVRHRKQVAHLTKSAAAQNPITDSMPNVKICAHCNTPGHVAHECAMPDLTTGCIMPCALCNTKAHTLDHCIITKDKSTADKDFLMAISDIVLVRRAHMPQIWSTQWAFYDLLAIGADQGLLEASPSTVLLWPWSNEGGFVGFPKWRRLPRTHPALQEPSSGPRPTEIEAGRADIAGCE</sequence>
<dbReference type="EMBL" id="MU854684">
    <property type="protein sequence ID" value="KAK4031887.1"/>
    <property type="molecule type" value="Genomic_DNA"/>
</dbReference>
<evidence type="ECO:0008006" key="4">
    <source>
        <dbReference type="Google" id="ProtNLM"/>
    </source>
</evidence>
<evidence type="ECO:0000256" key="1">
    <source>
        <dbReference type="SAM" id="MobiDB-lite"/>
    </source>
</evidence>
<comment type="caution">
    <text evidence="2">The sequence shown here is derived from an EMBL/GenBank/DDBJ whole genome shotgun (WGS) entry which is preliminary data.</text>
</comment>
<organism evidence="2 3">
    <name type="scientific">Parachaetomium inaequale</name>
    <dbReference type="NCBI Taxonomy" id="2588326"/>
    <lineage>
        <taxon>Eukaryota</taxon>
        <taxon>Fungi</taxon>
        <taxon>Dikarya</taxon>
        <taxon>Ascomycota</taxon>
        <taxon>Pezizomycotina</taxon>
        <taxon>Sordariomycetes</taxon>
        <taxon>Sordariomycetidae</taxon>
        <taxon>Sordariales</taxon>
        <taxon>Chaetomiaceae</taxon>
        <taxon>Parachaetomium</taxon>
    </lineage>
</organism>
<feature type="region of interest" description="Disordered" evidence="1">
    <location>
        <begin position="295"/>
        <end position="321"/>
    </location>
</feature>
<accession>A0AAN6SLN0</accession>
<gene>
    <name evidence="2" type="ORF">C8A01DRAFT_20964</name>
</gene>
<protein>
    <recommendedName>
        <fullName evidence="4">CCHC-type domain-containing protein</fullName>
    </recommendedName>
</protein>
<evidence type="ECO:0000313" key="3">
    <source>
        <dbReference type="Proteomes" id="UP001303115"/>
    </source>
</evidence>